<proteinExistence type="predicted"/>
<evidence type="ECO:0000313" key="2">
    <source>
        <dbReference type="RefSeq" id="XP_065672314.1"/>
    </source>
</evidence>
<organism evidence="1 2">
    <name type="scientific">Hydra vulgaris</name>
    <name type="common">Hydra</name>
    <name type="synonym">Hydra attenuata</name>
    <dbReference type="NCBI Taxonomy" id="6087"/>
    <lineage>
        <taxon>Eukaryota</taxon>
        <taxon>Metazoa</taxon>
        <taxon>Cnidaria</taxon>
        <taxon>Hydrozoa</taxon>
        <taxon>Hydroidolina</taxon>
        <taxon>Anthoathecata</taxon>
        <taxon>Aplanulata</taxon>
        <taxon>Hydridae</taxon>
        <taxon>Hydra</taxon>
    </lineage>
</organism>
<sequence length="120" mass="13257">MLVNSALLIQKPQQPCKLPSNSKSRVGDQLQHDEHSNDFNIWNSEQFSPPIASTAARATILSMLSSTTAGAVKLNPNTNQINNKDIKTELSKWFSNARDRGTDGRRYTIPKTIMTAPSSD</sequence>
<dbReference type="RefSeq" id="XP_065672314.1">
    <property type="nucleotide sequence ID" value="XM_065816242.1"/>
</dbReference>
<evidence type="ECO:0000313" key="1">
    <source>
        <dbReference type="Proteomes" id="UP001652625"/>
    </source>
</evidence>
<gene>
    <name evidence="2" type="primary">LOC136090132</name>
</gene>
<reference evidence="2" key="1">
    <citation type="submission" date="2025-08" db="UniProtKB">
        <authorList>
            <consortium name="RefSeq"/>
        </authorList>
    </citation>
    <scope>IDENTIFICATION</scope>
</reference>
<dbReference type="Proteomes" id="UP001652625">
    <property type="component" value="Chromosome 13"/>
</dbReference>
<name>A0ABM4DD31_HYDVU</name>
<protein>
    <submittedName>
        <fullName evidence="2">Uncharacterized protein LOC136090132</fullName>
    </submittedName>
</protein>
<accession>A0ABM4DD31</accession>
<dbReference type="GeneID" id="136090132"/>
<keyword evidence="1" id="KW-1185">Reference proteome</keyword>